<evidence type="ECO:0000313" key="6">
    <source>
        <dbReference type="Proteomes" id="UP000726737"/>
    </source>
</evidence>
<feature type="region of interest" description="Disordered" evidence="3">
    <location>
        <begin position="159"/>
        <end position="187"/>
    </location>
</feature>
<dbReference type="GO" id="GO:0008173">
    <property type="term" value="F:RNA methyltransferase activity"/>
    <property type="evidence" value="ECO:0007669"/>
    <property type="project" value="InterPro"/>
</dbReference>
<protein>
    <recommendedName>
        <fullName evidence="4">tRNA/rRNA methyltransferase SpoU type domain-containing protein</fullName>
    </recommendedName>
</protein>
<dbReference type="Gene3D" id="3.40.1280.10">
    <property type="match status" value="1"/>
</dbReference>
<feature type="domain" description="tRNA/rRNA methyltransferase SpoU type" evidence="4">
    <location>
        <begin position="195"/>
        <end position="368"/>
    </location>
</feature>
<gene>
    <name evidence="5" type="ORF">BG011_008258</name>
</gene>
<comment type="caution">
    <text evidence="5">The sequence shown here is derived from an EMBL/GenBank/DDBJ whole genome shotgun (WGS) entry which is preliminary data.</text>
</comment>
<keyword evidence="6" id="KW-1185">Reference proteome</keyword>
<evidence type="ECO:0000256" key="3">
    <source>
        <dbReference type="SAM" id="MobiDB-lite"/>
    </source>
</evidence>
<evidence type="ECO:0000259" key="4">
    <source>
        <dbReference type="Pfam" id="PF00588"/>
    </source>
</evidence>
<dbReference type="SUPFAM" id="SSF75217">
    <property type="entry name" value="alpha/beta knot"/>
    <property type="match status" value="1"/>
</dbReference>
<dbReference type="InterPro" id="IPR029026">
    <property type="entry name" value="tRNA_m1G_MTases_N"/>
</dbReference>
<dbReference type="InterPro" id="IPR029028">
    <property type="entry name" value="Alpha/beta_knot_MTases"/>
</dbReference>
<reference evidence="5" key="1">
    <citation type="journal article" date="2020" name="Fungal Divers.">
        <title>Resolving the Mortierellaceae phylogeny through synthesis of multi-gene phylogenetics and phylogenomics.</title>
        <authorList>
            <person name="Vandepol N."/>
            <person name="Liber J."/>
            <person name="Desiro A."/>
            <person name="Na H."/>
            <person name="Kennedy M."/>
            <person name="Barry K."/>
            <person name="Grigoriev I.V."/>
            <person name="Miller A.N."/>
            <person name="O'Donnell K."/>
            <person name="Stajich J.E."/>
            <person name="Bonito G."/>
        </authorList>
    </citation>
    <scope>NUCLEOTIDE SEQUENCE</scope>
    <source>
        <strain evidence="5">KOD948</strain>
    </source>
</reference>
<dbReference type="GO" id="GO:0006396">
    <property type="term" value="P:RNA processing"/>
    <property type="evidence" value="ECO:0007669"/>
    <property type="project" value="InterPro"/>
</dbReference>
<dbReference type="InterPro" id="IPR051259">
    <property type="entry name" value="rRNA_Methyltransferase"/>
</dbReference>
<organism evidence="5 6">
    <name type="scientific">Mortierella polycephala</name>
    <dbReference type="NCBI Taxonomy" id="41804"/>
    <lineage>
        <taxon>Eukaryota</taxon>
        <taxon>Fungi</taxon>
        <taxon>Fungi incertae sedis</taxon>
        <taxon>Mucoromycota</taxon>
        <taxon>Mortierellomycotina</taxon>
        <taxon>Mortierellomycetes</taxon>
        <taxon>Mortierellales</taxon>
        <taxon>Mortierellaceae</taxon>
        <taxon>Mortierella</taxon>
    </lineage>
</organism>
<dbReference type="AlphaFoldDB" id="A0A9P6TXB3"/>
<proteinExistence type="predicted"/>
<dbReference type="SUPFAM" id="SSF55315">
    <property type="entry name" value="L30e-like"/>
    <property type="match status" value="1"/>
</dbReference>
<feature type="region of interest" description="Disordered" evidence="3">
    <location>
        <begin position="86"/>
        <end position="107"/>
    </location>
</feature>
<dbReference type="CDD" id="cd18095">
    <property type="entry name" value="SpoU-like_rRNA-MTase"/>
    <property type="match status" value="1"/>
</dbReference>
<evidence type="ECO:0000313" key="5">
    <source>
        <dbReference type="EMBL" id="KAG0250547.1"/>
    </source>
</evidence>
<accession>A0A9P6TXB3</accession>
<keyword evidence="1" id="KW-0489">Methyltransferase</keyword>
<dbReference type="InterPro" id="IPR001537">
    <property type="entry name" value="SpoU_MeTrfase"/>
</dbReference>
<sequence length="398" mass="44973">MNNLPARFLRITASKNQLLRRLERLRTSKAARHEEGHVLVQGIKTLQELAAKGHRVRTIGITFDEHHLPIRASALDIAASVQREDLVASQQQDSDPDQGHGSLWAKEQQKPKFMADQYVAVSRKMTTRILGTDSPTAEHEVWAEVAIPDYSYLFSVPSKSRSRPESGLEDRSKASPPRSSSKELDTPTTQKIRKLVVLDQISDPGNMGLMIRSAKALFWDAGWLTPGTVDPFNNKVVRASRALCLDWPLKNEGRWEELERFLDANRFTLVVADMLPRWAVKQNDEHQWNPHNLVWWNWPSTIPRTHVPENIALVMSSEHHGVRKQQGDTVDQDLEAKTRLLRDAIRVSIPMNPAVESMNVAAAATAMMWELNRILDAPADARIERLQILDAPSGSIDK</sequence>
<evidence type="ECO:0000256" key="2">
    <source>
        <dbReference type="ARBA" id="ARBA00022679"/>
    </source>
</evidence>
<dbReference type="OrthoDB" id="270651at2759"/>
<dbReference type="EMBL" id="JAAAJA010000673">
    <property type="protein sequence ID" value="KAG0250547.1"/>
    <property type="molecule type" value="Genomic_DNA"/>
</dbReference>
<dbReference type="PANTHER" id="PTHR43191">
    <property type="entry name" value="RRNA METHYLTRANSFERASE 3"/>
    <property type="match status" value="1"/>
</dbReference>
<dbReference type="InterPro" id="IPR029064">
    <property type="entry name" value="Ribosomal_eL30-like_sf"/>
</dbReference>
<evidence type="ECO:0000256" key="1">
    <source>
        <dbReference type="ARBA" id="ARBA00022603"/>
    </source>
</evidence>
<feature type="compositionally biased region" description="Basic and acidic residues" evidence="3">
    <location>
        <begin position="162"/>
        <end position="173"/>
    </location>
</feature>
<dbReference type="Pfam" id="PF00588">
    <property type="entry name" value="SpoU_methylase"/>
    <property type="match status" value="1"/>
</dbReference>
<dbReference type="GO" id="GO:0003723">
    <property type="term" value="F:RNA binding"/>
    <property type="evidence" value="ECO:0007669"/>
    <property type="project" value="InterPro"/>
</dbReference>
<dbReference type="Proteomes" id="UP000726737">
    <property type="component" value="Unassembled WGS sequence"/>
</dbReference>
<name>A0A9P6TXB3_9FUNG</name>
<dbReference type="PANTHER" id="PTHR43191:SF2">
    <property type="entry name" value="RRNA METHYLTRANSFERASE 3, MITOCHONDRIAL"/>
    <property type="match status" value="1"/>
</dbReference>
<keyword evidence="2" id="KW-0808">Transferase</keyword>
<dbReference type="GO" id="GO:0032259">
    <property type="term" value="P:methylation"/>
    <property type="evidence" value="ECO:0007669"/>
    <property type="project" value="UniProtKB-KW"/>
</dbReference>
<dbReference type="Gene3D" id="3.30.1330.30">
    <property type="match status" value="1"/>
</dbReference>